<evidence type="ECO:0000256" key="2">
    <source>
        <dbReference type="SAM" id="SignalP"/>
    </source>
</evidence>
<name>A0A1I2BIP4_9BACT</name>
<sequence length="334" mass="34490">MRTDAWPMGGGTLSPMSRPLSALFFASLLACNSGASAPAARTATGPAPTSAAPAPDAKASPAAAACTERVTAMRTLFAHGPGDANPLDLPPGMELPTTSGGEPVGNGIPVFVLADGGFRLDGQVHPTIVELRKALDAEFEKIKQLNVNTEAPFRASLSLVVDARVPASTVLELANGLPPEVTLSQIVQLAGDTAPPVPPMPPAVKKIFDEPRAPQRAEQLAKALEKAIGGCKPVTELFQGVAVTDVAARGKMLLDELPGAVEACKCEGIDLDVLVAGVWQMAGKTSPSKRQLPLALSRDAKAEQERLPANATAADLARVAGARGATPFRLVLEK</sequence>
<gene>
    <name evidence="3" type="ORF">SAMN02745121_04704</name>
</gene>
<keyword evidence="2" id="KW-0732">Signal</keyword>
<dbReference type="AlphaFoldDB" id="A0A1I2BIP4"/>
<accession>A0A1I2BIP4</accession>
<reference evidence="4" key="1">
    <citation type="submission" date="2016-10" db="EMBL/GenBank/DDBJ databases">
        <authorList>
            <person name="Varghese N."/>
            <person name="Submissions S."/>
        </authorList>
    </citation>
    <scope>NUCLEOTIDE SEQUENCE [LARGE SCALE GENOMIC DNA]</scope>
    <source>
        <strain evidence="4">ATCC 25963</strain>
    </source>
</reference>
<dbReference type="EMBL" id="FOMX01000015">
    <property type="protein sequence ID" value="SFE56064.1"/>
    <property type="molecule type" value="Genomic_DNA"/>
</dbReference>
<feature type="signal peptide" evidence="2">
    <location>
        <begin position="1"/>
        <end position="35"/>
    </location>
</feature>
<organism evidence="3 4">
    <name type="scientific">Nannocystis exedens</name>
    <dbReference type="NCBI Taxonomy" id="54"/>
    <lineage>
        <taxon>Bacteria</taxon>
        <taxon>Pseudomonadati</taxon>
        <taxon>Myxococcota</taxon>
        <taxon>Polyangia</taxon>
        <taxon>Nannocystales</taxon>
        <taxon>Nannocystaceae</taxon>
        <taxon>Nannocystis</taxon>
    </lineage>
</organism>
<protein>
    <submittedName>
        <fullName evidence="3">Uncharacterized protein</fullName>
    </submittedName>
</protein>
<evidence type="ECO:0000256" key="1">
    <source>
        <dbReference type="SAM" id="MobiDB-lite"/>
    </source>
</evidence>
<feature type="chain" id="PRO_5011629674" evidence="2">
    <location>
        <begin position="36"/>
        <end position="334"/>
    </location>
</feature>
<keyword evidence="4" id="KW-1185">Reference proteome</keyword>
<dbReference type="Proteomes" id="UP000199400">
    <property type="component" value="Unassembled WGS sequence"/>
</dbReference>
<evidence type="ECO:0000313" key="4">
    <source>
        <dbReference type="Proteomes" id="UP000199400"/>
    </source>
</evidence>
<feature type="region of interest" description="Disordered" evidence="1">
    <location>
        <begin position="37"/>
        <end position="59"/>
    </location>
</feature>
<evidence type="ECO:0000313" key="3">
    <source>
        <dbReference type="EMBL" id="SFE56064.1"/>
    </source>
</evidence>
<proteinExistence type="predicted"/>
<dbReference type="PROSITE" id="PS51257">
    <property type="entry name" value="PROKAR_LIPOPROTEIN"/>
    <property type="match status" value="1"/>
</dbReference>